<protein>
    <recommendedName>
        <fullName evidence="4">Secreted protein</fullName>
    </recommendedName>
</protein>
<name>A0ABR4ICK1_9EURO</name>
<feature type="signal peptide" evidence="1">
    <location>
        <begin position="1"/>
        <end position="26"/>
    </location>
</feature>
<evidence type="ECO:0000256" key="1">
    <source>
        <dbReference type="SAM" id="SignalP"/>
    </source>
</evidence>
<organism evidence="2 3">
    <name type="scientific">Aspergillus cavernicola</name>
    <dbReference type="NCBI Taxonomy" id="176166"/>
    <lineage>
        <taxon>Eukaryota</taxon>
        <taxon>Fungi</taxon>
        <taxon>Dikarya</taxon>
        <taxon>Ascomycota</taxon>
        <taxon>Pezizomycotina</taxon>
        <taxon>Eurotiomycetes</taxon>
        <taxon>Eurotiomycetidae</taxon>
        <taxon>Eurotiales</taxon>
        <taxon>Aspergillaceae</taxon>
        <taxon>Aspergillus</taxon>
        <taxon>Aspergillus subgen. Nidulantes</taxon>
    </lineage>
</organism>
<reference evidence="2 3" key="1">
    <citation type="submission" date="2024-07" db="EMBL/GenBank/DDBJ databases">
        <title>Section-level genome sequencing and comparative genomics of Aspergillus sections Usti and Cavernicolus.</title>
        <authorList>
            <consortium name="Lawrence Berkeley National Laboratory"/>
            <person name="Nybo J.L."/>
            <person name="Vesth T.C."/>
            <person name="Theobald S."/>
            <person name="Frisvad J.C."/>
            <person name="Larsen T.O."/>
            <person name="Kjaerboelling I."/>
            <person name="Rothschild-Mancinelli K."/>
            <person name="Lyhne E.K."/>
            <person name="Kogle M.E."/>
            <person name="Barry K."/>
            <person name="Clum A."/>
            <person name="Na H."/>
            <person name="Ledsgaard L."/>
            <person name="Lin J."/>
            <person name="Lipzen A."/>
            <person name="Kuo A."/>
            <person name="Riley R."/>
            <person name="Mondo S."/>
            <person name="LaButti K."/>
            <person name="Haridas S."/>
            <person name="Pangalinan J."/>
            <person name="Salamov A.A."/>
            <person name="Simmons B.A."/>
            <person name="Magnuson J.K."/>
            <person name="Chen J."/>
            <person name="Drula E."/>
            <person name="Henrissat B."/>
            <person name="Wiebenga A."/>
            <person name="Lubbers R.J."/>
            <person name="Gomes A.C."/>
            <person name="Makela M.R."/>
            <person name="Stajich J."/>
            <person name="Grigoriev I.V."/>
            <person name="Mortensen U.H."/>
            <person name="De vries R.P."/>
            <person name="Baker S.E."/>
            <person name="Andersen M.R."/>
        </authorList>
    </citation>
    <scope>NUCLEOTIDE SEQUENCE [LARGE SCALE GENOMIC DNA]</scope>
    <source>
        <strain evidence="2 3">CBS 600.67</strain>
    </source>
</reference>
<keyword evidence="3" id="KW-1185">Reference proteome</keyword>
<gene>
    <name evidence="2" type="ORF">BDW59DRAFT_146241</name>
</gene>
<evidence type="ECO:0000313" key="3">
    <source>
        <dbReference type="Proteomes" id="UP001610335"/>
    </source>
</evidence>
<proteinExistence type="predicted"/>
<comment type="caution">
    <text evidence="2">The sequence shown here is derived from an EMBL/GenBank/DDBJ whole genome shotgun (WGS) entry which is preliminary data.</text>
</comment>
<evidence type="ECO:0008006" key="4">
    <source>
        <dbReference type="Google" id="ProtNLM"/>
    </source>
</evidence>
<dbReference type="EMBL" id="JBFXLS010000036">
    <property type="protein sequence ID" value="KAL2825453.1"/>
    <property type="molecule type" value="Genomic_DNA"/>
</dbReference>
<sequence>MSIIVPGKYLICWLSINVLLTKLVCGSLRKADPLLRLALLKSSVETSVESLKILLLISSPECCHKYYARKVGFPAKCRQTTGRASSRCLSAECDCQQQTIPQ</sequence>
<dbReference type="Proteomes" id="UP001610335">
    <property type="component" value="Unassembled WGS sequence"/>
</dbReference>
<feature type="chain" id="PRO_5047130644" description="Secreted protein" evidence="1">
    <location>
        <begin position="27"/>
        <end position="102"/>
    </location>
</feature>
<accession>A0ABR4ICK1</accession>
<keyword evidence="1" id="KW-0732">Signal</keyword>
<evidence type="ECO:0000313" key="2">
    <source>
        <dbReference type="EMBL" id="KAL2825453.1"/>
    </source>
</evidence>